<evidence type="ECO:0000256" key="2">
    <source>
        <dbReference type="ARBA" id="ARBA00022448"/>
    </source>
</evidence>
<dbReference type="PANTHER" id="PTHR23535:SF2">
    <property type="entry name" value="SUGAR EFFLUX TRANSPORTER A-RELATED"/>
    <property type="match status" value="1"/>
</dbReference>
<evidence type="ECO:0000256" key="5">
    <source>
        <dbReference type="ARBA" id="ARBA00022692"/>
    </source>
</evidence>
<dbReference type="InterPro" id="IPR036259">
    <property type="entry name" value="MFS_trans_sf"/>
</dbReference>
<keyword evidence="11" id="KW-1185">Reference proteome</keyword>
<organism evidence="10 11">
    <name type="scientific">Luteimicrobium album</name>
    <dbReference type="NCBI Taxonomy" id="1054550"/>
    <lineage>
        <taxon>Bacteria</taxon>
        <taxon>Bacillati</taxon>
        <taxon>Actinomycetota</taxon>
        <taxon>Actinomycetes</taxon>
        <taxon>Micrococcales</taxon>
        <taxon>Luteimicrobium</taxon>
    </lineage>
</organism>
<proteinExistence type="predicted"/>
<gene>
    <name evidence="10" type="ORF">GCM10025864_07010</name>
</gene>
<evidence type="ECO:0000259" key="9">
    <source>
        <dbReference type="PROSITE" id="PS50850"/>
    </source>
</evidence>
<feature type="transmembrane region" description="Helical" evidence="8">
    <location>
        <begin position="84"/>
        <end position="103"/>
    </location>
</feature>
<dbReference type="EMBL" id="BSUK01000001">
    <property type="protein sequence ID" value="GMA22942.1"/>
    <property type="molecule type" value="Genomic_DNA"/>
</dbReference>
<comment type="subcellular location">
    <subcellularLocation>
        <location evidence="1">Cell membrane</location>
        <topology evidence="1">Multi-pass membrane protein</topology>
    </subcellularLocation>
</comment>
<evidence type="ECO:0000256" key="7">
    <source>
        <dbReference type="ARBA" id="ARBA00023136"/>
    </source>
</evidence>
<evidence type="ECO:0000256" key="6">
    <source>
        <dbReference type="ARBA" id="ARBA00022989"/>
    </source>
</evidence>
<accession>A0ABQ6HXS3</accession>
<dbReference type="Proteomes" id="UP001157091">
    <property type="component" value="Unassembled WGS sequence"/>
</dbReference>
<feature type="transmembrane region" description="Helical" evidence="8">
    <location>
        <begin position="20"/>
        <end position="39"/>
    </location>
</feature>
<evidence type="ECO:0000313" key="10">
    <source>
        <dbReference type="EMBL" id="GMA22942.1"/>
    </source>
</evidence>
<feature type="transmembrane region" description="Helical" evidence="8">
    <location>
        <begin position="109"/>
        <end position="130"/>
    </location>
</feature>
<evidence type="ECO:0000256" key="1">
    <source>
        <dbReference type="ARBA" id="ARBA00004651"/>
    </source>
</evidence>
<keyword evidence="6 8" id="KW-1133">Transmembrane helix</keyword>
<keyword evidence="7 8" id="KW-0472">Membrane</keyword>
<keyword evidence="3" id="KW-1003">Cell membrane</keyword>
<evidence type="ECO:0000313" key="11">
    <source>
        <dbReference type="Proteomes" id="UP001157091"/>
    </source>
</evidence>
<name>A0ABQ6HXS3_9MICO</name>
<keyword evidence="2" id="KW-0813">Transport</keyword>
<evidence type="ECO:0000256" key="3">
    <source>
        <dbReference type="ARBA" id="ARBA00022475"/>
    </source>
</evidence>
<protein>
    <recommendedName>
        <fullName evidence="9">Major facilitator superfamily (MFS) profile domain-containing protein</fullName>
    </recommendedName>
</protein>
<feature type="transmembrane region" description="Helical" evidence="8">
    <location>
        <begin position="51"/>
        <end position="72"/>
    </location>
</feature>
<comment type="caution">
    <text evidence="10">The sequence shown here is derived from an EMBL/GenBank/DDBJ whole genome shotgun (WGS) entry which is preliminary data.</text>
</comment>
<dbReference type="PROSITE" id="PS50850">
    <property type="entry name" value="MFS"/>
    <property type="match status" value="1"/>
</dbReference>
<evidence type="ECO:0000256" key="8">
    <source>
        <dbReference type="SAM" id="Phobius"/>
    </source>
</evidence>
<keyword evidence="5 8" id="KW-0812">Transmembrane</keyword>
<dbReference type="Gene3D" id="1.20.1250.20">
    <property type="entry name" value="MFS general substrate transporter like domains"/>
    <property type="match status" value="1"/>
</dbReference>
<dbReference type="PANTHER" id="PTHR23535">
    <property type="entry name" value="SUGAR EFFLUX TRANSPORTER A-RELATED"/>
    <property type="match status" value="1"/>
</dbReference>
<dbReference type="InterPro" id="IPR020846">
    <property type="entry name" value="MFS_dom"/>
</dbReference>
<dbReference type="SUPFAM" id="SSF103473">
    <property type="entry name" value="MFS general substrate transporter"/>
    <property type="match status" value="1"/>
</dbReference>
<keyword evidence="4" id="KW-0762">Sugar transport</keyword>
<sequence>MSSLVIPVLAGRLTARYSNLTLITASCVLGAGYYLALALAHGPVELVASQVLNAAFFAIVAGIGLTFFQEIIPAPGLASGLFSNVRRVGAVAAGGIVALAGVLGGYRHVFLVCAALSVLALAIVVPIGLLGPRLRRPRRA</sequence>
<feature type="domain" description="Major facilitator superfamily (MFS) profile" evidence="9">
    <location>
        <begin position="1"/>
        <end position="140"/>
    </location>
</feature>
<reference evidence="11" key="1">
    <citation type="journal article" date="2019" name="Int. J. Syst. Evol. Microbiol.">
        <title>The Global Catalogue of Microorganisms (GCM) 10K type strain sequencing project: providing services to taxonomists for standard genome sequencing and annotation.</title>
        <authorList>
            <consortium name="The Broad Institute Genomics Platform"/>
            <consortium name="The Broad Institute Genome Sequencing Center for Infectious Disease"/>
            <person name="Wu L."/>
            <person name="Ma J."/>
        </authorList>
    </citation>
    <scope>NUCLEOTIDE SEQUENCE [LARGE SCALE GENOMIC DNA]</scope>
    <source>
        <strain evidence="11">NBRC 106348</strain>
    </source>
</reference>
<evidence type="ECO:0000256" key="4">
    <source>
        <dbReference type="ARBA" id="ARBA00022597"/>
    </source>
</evidence>